<organism evidence="4 5">
    <name type="scientific">Pleurotus eryngii</name>
    <name type="common">Boletus of the steppes</name>
    <dbReference type="NCBI Taxonomy" id="5323"/>
    <lineage>
        <taxon>Eukaryota</taxon>
        <taxon>Fungi</taxon>
        <taxon>Dikarya</taxon>
        <taxon>Basidiomycota</taxon>
        <taxon>Agaricomycotina</taxon>
        <taxon>Agaricomycetes</taxon>
        <taxon>Agaricomycetidae</taxon>
        <taxon>Agaricales</taxon>
        <taxon>Pleurotineae</taxon>
        <taxon>Pleurotaceae</taxon>
        <taxon>Pleurotus</taxon>
    </lineage>
</organism>
<feature type="transmembrane region" description="Helical" evidence="3">
    <location>
        <begin position="837"/>
        <end position="855"/>
    </location>
</feature>
<protein>
    <submittedName>
        <fullName evidence="4">Uncharacterized protein</fullName>
    </submittedName>
</protein>
<keyword evidence="3" id="KW-1133">Transmembrane helix</keyword>
<keyword evidence="3" id="KW-0812">Transmembrane</keyword>
<feature type="region of interest" description="Disordered" evidence="2">
    <location>
        <begin position="525"/>
        <end position="550"/>
    </location>
</feature>
<keyword evidence="1" id="KW-0175">Coiled coil</keyword>
<evidence type="ECO:0000313" key="4">
    <source>
        <dbReference type="EMBL" id="KAF9498749.1"/>
    </source>
</evidence>
<feature type="compositionally biased region" description="Polar residues" evidence="2">
    <location>
        <begin position="460"/>
        <end position="479"/>
    </location>
</feature>
<dbReference type="OrthoDB" id="2670688at2759"/>
<name>A0A9P6A6N8_PLEER</name>
<comment type="caution">
    <text evidence="4">The sequence shown here is derived from an EMBL/GenBank/DDBJ whole genome shotgun (WGS) entry which is preliminary data.</text>
</comment>
<dbReference type="Proteomes" id="UP000807025">
    <property type="component" value="Unassembled WGS sequence"/>
</dbReference>
<feature type="compositionally biased region" description="Polar residues" evidence="2">
    <location>
        <begin position="137"/>
        <end position="148"/>
    </location>
</feature>
<feature type="compositionally biased region" description="Basic and acidic residues" evidence="2">
    <location>
        <begin position="333"/>
        <end position="343"/>
    </location>
</feature>
<feature type="compositionally biased region" description="Low complexity" evidence="2">
    <location>
        <begin position="530"/>
        <end position="549"/>
    </location>
</feature>
<accession>A0A9P6A6N8</accession>
<feature type="compositionally biased region" description="Basic and acidic residues" evidence="2">
    <location>
        <begin position="43"/>
        <end position="54"/>
    </location>
</feature>
<feature type="region of interest" description="Disordered" evidence="2">
    <location>
        <begin position="606"/>
        <end position="631"/>
    </location>
</feature>
<evidence type="ECO:0000256" key="3">
    <source>
        <dbReference type="SAM" id="Phobius"/>
    </source>
</evidence>
<reference evidence="4" key="1">
    <citation type="submission" date="2020-11" db="EMBL/GenBank/DDBJ databases">
        <authorList>
            <consortium name="DOE Joint Genome Institute"/>
            <person name="Ahrendt S."/>
            <person name="Riley R."/>
            <person name="Andreopoulos W."/>
            <person name="Labutti K."/>
            <person name="Pangilinan J."/>
            <person name="Ruiz-Duenas F.J."/>
            <person name="Barrasa J.M."/>
            <person name="Sanchez-Garcia M."/>
            <person name="Camarero S."/>
            <person name="Miyauchi S."/>
            <person name="Serrano A."/>
            <person name="Linde D."/>
            <person name="Babiker R."/>
            <person name="Drula E."/>
            <person name="Ayuso-Fernandez I."/>
            <person name="Pacheco R."/>
            <person name="Padilla G."/>
            <person name="Ferreira P."/>
            <person name="Barriuso J."/>
            <person name="Kellner H."/>
            <person name="Castanera R."/>
            <person name="Alfaro M."/>
            <person name="Ramirez L."/>
            <person name="Pisabarro A.G."/>
            <person name="Kuo A."/>
            <person name="Tritt A."/>
            <person name="Lipzen A."/>
            <person name="He G."/>
            <person name="Yan M."/>
            <person name="Ng V."/>
            <person name="Cullen D."/>
            <person name="Martin F."/>
            <person name="Rosso M.-N."/>
            <person name="Henrissat B."/>
            <person name="Hibbett D."/>
            <person name="Martinez A.T."/>
            <person name="Grigoriev I.V."/>
        </authorList>
    </citation>
    <scope>NUCLEOTIDE SEQUENCE</scope>
    <source>
        <strain evidence="4">ATCC 90797</strain>
    </source>
</reference>
<evidence type="ECO:0000313" key="5">
    <source>
        <dbReference type="Proteomes" id="UP000807025"/>
    </source>
</evidence>
<dbReference type="AlphaFoldDB" id="A0A9P6A6N8"/>
<keyword evidence="5" id="KW-1185">Reference proteome</keyword>
<feature type="coiled-coil region" evidence="1">
    <location>
        <begin position="351"/>
        <end position="378"/>
    </location>
</feature>
<feature type="compositionally biased region" description="Polar residues" evidence="2">
    <location>
        <begin position="617"/>
        <end position="631"/>
    </location>
</feature>
<sequence>MMSNDVPATPRPRPPGNVRRSISMKLRTPPPPYASSFASPTSKQDEPDQSEGIHRSAVGSALSPIRQDEGEEEWFNERSREELTELFLKADGLIKERENELNLTSAVHKTLYESNVSLKSKHQAFLARIPNSPTVSSSVLPPASQNAPLSHEPVFYSPRTSPSPPTTKLRPRRTRRISMSQDDIAHLADQNSELLVKLEKLEQESAQADLSGRRALKRLEREIQLLREELEETQARGEALEEKARLGDSIEAIWKKKEREREARKRRSTLNAGVSDDDERRDFAPPSDFPRPAFRFPMSKTSLERAVPSRSEVLREQQRLADASPPPFQEIDSASRSHLDDSPSRPSPALITQLIAKIAELEETNTRIMRRQAETTEKLQAVQQETENMSKVYESLGGDGAFMWVGDDGEAALYLDEEEEEEMGQGEFGDSSQRGAMHFRSWRRSIEGRAPHGPADDGFDQSTIRSSSQKSFGSVSERGTPSRRGSVRHRHSRGSLSNGFKRASTVGFPASHKSRKSVVGLFDATEADKTSPTPSTLSLDPSSSKSNSLERCVSLSPSGAQTLGAELDGLGLAFDGASPVGAPRNVSNHHLRETSLYDLSCIGSTSTTPMHSPSPSIPDTPSAGYTQSVSPSPIFSSLPSRMLTSLVKDPTLPVPNPETPVPPGGVHLMIEESTPVIPQGSPVSGSVDSLLPGSESKHSLRYRRMTQTVRSRAEKWEDGRFKETLKGLGSPPGHPAAKTVKRKKSTIAGAFDVFMDAFADRIDKQDDEDPALASLEDISIIDFPDSPMGETGVPLSACDAVRLSLEQEDEHEAAIVQASEMSSQQQRGGLGRLMLEIWLWLQFAVIILVFLWAMARRGPKAVLYEAERRKSSGSY</sequence>
<feature type="region of interest" description="Disordered" evidence="2">
    <location>
        <begin position="137"/>
        <end position="173"/>
    </location>
</feature>
<feature type="region of interest" description="Disordered" evidence="2">
    <location>
        <begin position="1"/>
        <end position="80"/>
    </location>
</feature>
<dbReference type="EMBL" id="MU154536">
    <property type="protein sequence ID" value="KAF9498749.1"/>
    <property type="molecule type" value="Genomic_DNA"/>
</dbReference>
<gene>
    <name evidence="4" type="ORF">BDN71DRAFT_357668</name>
</gene>
<feature type="region of interest" description="Disordered" evidence="2">
    <location>
        <begin position="447"/>
        <end position="511"/>
    </location>
</feature>
<keyword evidence="3" id="KW-0472">Membrane</keyword>
<evidence type="ECO:0000256" key="2">
    <source>
        <dbReference type="SAM" id="MobiDB-lite"/>
    </source>
</evidence>
<feature type="region of interest" description="Disordered" evidence="2">
    <location>
        <begin position="261"/>
        <end position="347"/>
    </location>
</feature>
<proteinExistence type="predicted"/>
<evidence type="ECO:0000256" key="1">
    <source>
        <dbReference type="SAM" id="Coils"/>
    </source>
</evidence>
<feature type="coiled-coil region" evidence="1">
    <location>
        <begin position="184"/>
        <end position="243"/>
    </location>
</feature>